<reference evidence="7 8" key="1">
    <citation type="submission" date="2016-01" db="EMBL/GenBank/DDBJ databases">
        <authorList>
            <person name="Oliw E.H."/>
        </authorList>
    </citation>
    <scope>NUCLEOTIDE SEQUENCE [LARGE SCALE GENOMIC DNA]</scope>
    <source>
        <strain evidence="7">LMG 27134</strain>
    </source>
</reference>
<dbReference type="EMBL" id="FCOK02000043">
    <property type="protein sequence ID" value="SAL52468.1"/>
    <property type="molecule type" value="Genomic_DNA"/>
</dbReference>
<dbReference type="SUPFAM" id="SSF51395">
    <property type="entry name" value="FMN-linked oxidoreductases"/>
    <property type="match status" value="1"/>
</dbReference>
<evidence type="ECO:0000256" key="3">
    <source>
        <dbReference type="ARBA" id="ARBA00022643"/>
    </source>
</evidence>
<evidence type="ECO:0000313" key="8">
    <source>
        <dbReference type="Proteomes" id="UP000054683"/>
    </source>
</evidence>
<dbReference type="Gene3D" id="3.20.20.70">
    <property type="entry name" value="Aldolase class I"/>
    <property type="match status" value="1"/>
</dbReference>
<dbReference type="OrthoDB" id="8985337at2"/>
<accession>A0A158I7C8</accession>
<feature type="domain" description="NADH:flavin oxidoreductase/NADH oxidase N-terminal" evidence="6">
    <location>
        <begin position="4"/>
        <end position="336"/>
    </location>
</feature>
<keyword evidence="5" id="KW-0560">Oxidoreductase</keyword>
<dbReference type="InterPro" id="IPR044152">
    <property type="entry name" value="YqjM-like"/>
</dbReference>
<dbReference type="Pfam" id="PF00724">
    <property type="entry name" value="Oxidored_FMN"/>
    <property type="match status" value="1"/>
</dbReference>
<name>A0A158I7C8_9BURK</name>
<evidence type="ECO:0000259" key="6">
    <source>
        <dbReference type="Pfam" id="PF00724"/>
    </source>
</evidence>
<evidence type="ECO:0000313" key="7">
    <source>
        <dbReference type="EMBL" id="SAL52468.1"/>
    </source>
</evidence>
<sequence length="370" mass="39811">MSALFSPIALRRASLPNRIIVSPMCQYSAEDGLANKWHEVHLATLALSGAAMLCIESTAVEPEGRITPGDLGLWNDATEAALKTVLDTVRAHSDIFITLQLAHAGRKASSDKPWRNGHLIPPSEGGWKTFAPSAVPQKEGEAAPTKLDPAGLERIREAFVAAAKRAARLGVDGIELHGGHGYLLHQFMSPVSNQRTDEYGGSLQNRQRYPLEIFDAVRAVFPADKPVGIKVSASDWVEGGWDIEQTIALARELKKRDVDWIVASSGGISPLQKISPAAGYQVPFAAAIKEATGVNTTAVGLITEAGQADEIIKNGQADFVAIARAMLYDPRWGWHAAAELGATVDAPPQYWRAPPREHADVFGKIVQGAR</sequence>
<comment type="cofactor">
    <cofactor evidence="1">
        <name>FMN</name>
        <dbReference type="ChEBI" id="CHEBI:58210"/>
    </cofactor>
</comment>
<dbReference type="GO" id="GO:0003959">
    <property type="term" value="F:NADPH dehydrogenase activity"/>
    <property type="evidence" value="ECO:0007669"/>
    <property type="project" value="InterPro"/>
</dbReference>
<organism evidence="7 8">
    <name type="scientific">Caballeronia udeis</name>
    <dbReference type="NCBI Taxonomy" id="1232866"/>
    <lineage>
        <taxon>Bacteria</taxon>
        <taxon>Pseudomonadati</taxon>
        <taxon>Pseudomonadota</taxon>
        <taxon>Betaproteobacteria</taxon>
        <taxon>Burkholderiales</taxon>
        <taxon>Burkholderiaceae</taxon>
        <taxon>Caballeronia</taxon>
    </lineage>
</organism>
<keyword evidence="2" id="KW-0285">Flavoprotein</keyword>
<dbReference type="GO" id="GO:0010181">
    <property type="term" value="F:FMN binding"/>
    <property type="evidence" value="ECO:0007669"/>
    <property type="project" value="InterPro"/>
</dbReference>
<evidence type="ECO:0000256" key="2">
    <source>
        <dbReference type="ARBA" id="ARBA00022630"/>
    </source>
</evidence>
<gene>
    <name evidence="7" type="ORF">AWB69_05427</name>
</gene>
<evidence type="ECO:0000256" key="4">
    <source>
        <dbReference type="ARBA" id="ARBA00022857"/>
    </source>
</evidence>
<dbReference type="Proteomes" id="UP000054683">
    <property type="component" value="Unassembled WGS sequence"/>
</dbReference>
<dbReference type="GO" id="GO:0050661">
    <property type="term" value="F:NADP binding"/>
    <property type="evidence" value="ECO:0007669"/>
    <property type="project" value="InterPro"/>
</dbReference>
<protein>
    <submittedName>
        <fullName evidence="7">NADH-dependent flavin oxidoreductase</fullName>
    </submittedName>
</protein>
<keyword evidence="3" id="KW-0288">FMN</keyword>
<dbReference type="InterPro" id="IPR013785">
    <property type="entry name" value="Aldolase_TIM"/>
</dbReference>
<dbReference type="PANTHER" id="PTHR43303:SF4">
    <property type="entry name" value="NADPH DEHYDROGENASE C23G7.10C-RELATED"/>
    <property type="match status" value="1"/>
</dbReference>
<dbReference type="InterPro" id="IPR001155">
    <property type="entry name" value="OxRdtase_FMN_N"/>
</dbReference>
<evidence type="ECO:0000256" key="5">
    <source>
        <dbReference type="ARBA" id="ARBA00023002"/>
    </source>
</evidence>
<keyword evidence="4" id="KW-0521">NADP</keyword>
<dbReference type="CDD" id="cd02932">
    <property type="entry name" value="OYE_YqiM_FMN"/>
    <property type="match status" value="1"/>
</dbReference>
<dbReference type="RefSeq" id="WP_062089786.1">
    <property type="nucleotide sequence ID" value="NZ_FCOK02000043.1"/>
</dbReference>
<evidence type="ECO:0000256" key="1">
    <source>
        <dbReference type="ARBA" id="ARBA00001917"/>
    </source>
</evidence>
<dbReference type="PANTHER" id="PTHR43303">
    <property type="entry name" value="NADPH DEHYDROGENASE C23G7.10C-RELATED"/>
    <property type="match status" value="1"/>
</dbReference>
<dbReference type="AlphaFoldDB" id="A0A158I7C8"/>
<proteinExistence type="predicted"/>